<dbReference type="PANTHER" id="PTHR43179:SF12">
    <property type="entry name" value="GALACTOFURANOSYLTRANSFERASE GLFT2"/>
    <property type="match status" value="1"/>
</dbReference>
<dbReference type="AlphaFoldDB" id="A0A0M2UQG0"/>
<keyword evidence="3 5" id="KW-0808">Transferase</keyword>
<proteinExistence type="inferred from homology"/>
<accession>A0A0M2UQG0</accession>
<evidence type="ECO:0000256" key="2">
    <source>
        <dbReference type="ARBA" id="ARBA00022676"/>
    </source>
</evidence>
<dbReference type="EMBL" id="LAQJ01000293">
    <property type="protein sequence ID" value="KKO18107.1"/>
    <property type="molecule type" value="Genomic_DNA"/>
</dbReference>
<dbReference type="Pfam" id="PF00535">
    <property type="entry name" value="Glycos_transf_2"/>
    <property type="match status" value="1"/>
</dbReference>
<evidence type="ECO:0000313" key="5">
    <source>
        <dbReference type="EMBL" id="KKO18107.1"/>
    </source>
</evidence>
<dbReference type="GO" id="GO:0016757">
    <property type="term" value="F:glycosyltransferase activity"/>
    <property type="evidence" value="ECO:0007669"/>
    <property type="project" value="UniProtKB-KW"/>
</dbReference>
<feature type="domain" description="Glycosyltransferase 2-like" evidence="4">
    <location>
        <begin position="7"/>
        <end position="128"/>
    </location>
</feature>
<dbReference type="InterPro" id="IPR001173">
    <property type="entry name" value="Glyco_trans_2-like"/>
</dbReference>
<protein>
    <submittedName>
        <fullName evidence="5">Glycosyl transferase</fullName>
    </submittedName>
</protein>
<dbReference type="Gene3D" id="3.90.550.10">
    <property type="entry name" value="Spore Coat Polysaccharide Biosynthesis Protein SpsA, Chain A"/>
    <property type="match status" value="1"/>
</dbReference>
<name>A0A0M2UQG0_9BACT</name>
<evidence type="ECO:0000313" key="6">
    <source>
        <dbReference type="Proteomes" id="UP000034954"/>
    </source>
</evidence>
<organism evidence="5 6">
    <name type="scientific">Candidatus Brocadia fulgida</name>
    <dbReference type="NCBI Taxonomy" id="380242"/>
    <lineage>
        <taxon>Bacteria</taxon>
        <taxon>Pseudomonadati</taxon>
        <taxon>Planctomycetota</taxon>
        <taxon>Candidatus Brocadiia</taxon>
        <taxon>Candidatus Brocadiales</taxon>
        <taxon>Candidatus Brocadiaceae</taxon>
        <taxon>Candidatus Brocadia</taxon>
    </lineage>
</organism>
<dbReference type="SUPFAM" id="SSF53448">
    <property type="entry name" value="Nucleotide-diphospho-sugar transferases"/>
    <property type="match status" value="1"/>
</dbReference>
<dbReference type="PANTHER" id="PTHR43179">
    <property type="entry name" value="RHAMNOSYLTRANSFERASE WBBL"/>
    <property type="match status" value="1"/>
</dbReference>
<dbReference type="Proteomes" id="UP000034954">
    <property type="component" value="Unassembled WGS sequence"/>
</dbReference>
<reference evidence="5 6" key="1">
    <citation type="journal article" date="2013" name="BMC Microbiol.">
        <title>Identification of the type II cytochrome c maturation pathway in anammox bacteria by comparative genomics.</title>
        <authorList>
            <person name="Ferousi C."/>
            <person name="Speth D.R."/>
            <person name="Reimann J."/>
            <person name="Op den Camp H.J."/>
            <person name="Allen J.W."/>
            <person name="Keltjens J.T."/>
            <person name="Jetten M.S."/>
        </authorList>
    </citation>
    <scope>NUCLEOTIDE SEQUENCE [LARGE SCALE GENOMIC DNA]</scope>
    <source>
        <strain evidence="5">RU1</strain>
    </source>
</reference>
<sequence>MTEKIYILLPVHNRRDMTRRFIECLRIQTFRQYHLVLIDDGSKDGTEEMVRKLISSITTLKGYGNWWWAGSLQHGYEWLKSQNLPLNDVVLIINDDTNFEADFLEKAMYLLRKYSKTLLLAQCYNQKTRELIDAGVHVDWRKLAFERVAIPEEINCLSTRGLFLRVSDFFEIGGFYPRLLPHYLSDYEFTIRAQRKGMKLMTDPLLRLWLDEDATGYRQFKNGSFIDFLKKYFSKKSALNPLILTIFIALACPWQWKFPNWLRVWKGAVYQMIGFLRAALRKPIKVNLNEPHS</sequence>
<comment type="caution">
    <text evidence="5">The sequence shown here is derived from an EMBL/GenBank/DDBJ whole genome shotgun (WGS) entry which is preliminary data.</text>
</comment>
<keyword evidence="6" id="KW-1185">Reference proteome</keyword>
<dbReference type="InterPro" id="IPR029044">
    <property type="entry name" value="Nucleotide-diphossugar_trans"/>
</dbReference>
<evidence type="ECO:0000256" key="1">
    <source>
        <dbReference type="ARBA" id="ARBA00006739"/>
    </source>
</evidence>
<comment type="similarity">
    <text evidence="1">Belongs to the glycosyltransferase 2 family.</text>
</comment>
<evidence type="ECO:0000259" key="4">
    <source>
        <dbReference type="Pfam" id="PF00535"/>
    </source>
</evidence>
<evidence type="ECO:0000256" key="3">
    <source>
        <dbReference type="ARBA" id="ARBA00022679"/>
    </source>
</evidence>
<gene>
    <name evidence="5" type="ORF">BROFUL_03209</name>
</gene>
<keyword evidence="2" id="KW-0328">Glycosyltransferase</keyword>